<dbReference type="Gene3D" id="3.40.190.290">
    <property type="match status" value="1"/>
</dbReference>
<comment type="similarity">
    <text evidence="1">Belongs to the LysR transcriptional regulatory family.</text>
</comment>
<dbReference type="Gene3D" id="1.10.10.10">
    <property type="entry name" value="Winged helix-like DNA-binding domain superfamily/Winged helix DNA-binding domain"/>
    <property type="match status" value="1"/>
</dbReference>
<dbReference type="PROSITE" id="PS50931">
    <property type="entry name" value="HTH_LYSR"/>
    <property type="match status" value="1"/>
</dbReference>
<evidence type="ECO:0000313" key="7">
    <source>
        <dbReference type="Proteomes" id="UP000002596"/>
    </source>
</evidence>
<gene>
    <name evidence="6" type="ordered locus">Aave_2088</name>
</gene>
<dbReference type="HOGENOM" id="CLU_039613_16_4_4"/>
<dbReference type="EMBL" id="CP000512">
    <property type="protein sequence ID" value="ABM32670.1"/>
    <property type="molecule type" value="Genomic_DNA"/>
</dbReference>
<dbReference type="CDD" id="cd08479">
    <property type="entry name" value="PBP2_CrgA_like_9"/>
    <property type="match status" value="1"/>
</dbReference>
<evidence type="ECO:0000256" key="1">
    <source>
        <dbReference type="ARBA" id="ARBA00009437"/>
    </source>
</evidence>
<dbReference type="InterPro" id="IPR036388">
    <property type="entry name" value="WH-like_DNA-bd_sf"/>
</dbReference>
<dbReference type="GO" id="GO:0003700">
    <property type="term" value="F:DNA-binding transcription factor activity"/>
    <property type="evidence" value="ECO:0007669"/>
    <property type="project" value="InterPro"/>
</dbReference>
<protein>
    <submittedName>
        <fullName evidence="6">Transcriptional regulator, LysR family</fullName>
    </submittedName>
</protein>
<evidence type="ECO:0000256" key="3">
    <source>
        <dbReference type="ARBA" id="ARBA00023125"/>
    </source>
</evidence>
<dbReference type="KEGG" id="aav:Aave_2088"/>
<evidence type="ECO:0000256" key="4">
    <source>
        <dbReference type="ARBA" id="ARBA00023163"/>
    </source>
</evidence>
<dbReference type="InterPro" id="IPR005119">
    <property type="entry name" value="LysR_subst-bd"/>
</dbReference>
<keyword evidence="4" id="KW-0804">Transcription</keyword>
<dbReference type="InterPro" id="IPR058163">
    <property type="entry name" value="LysR-type_TF_proteobact-type"/>
</dbReference>
<evidence type="ECO:0000256" key="2">
    <source>
        <dbReference type="ARBA" id="ARBA00023015"/>
    </source>
</evidence>
<reference evidence="6 7" key="1">
    <citation type="submission" date="2006-12" db="EMBL/GenBank/DDBJ databases">
        <title>Complete sequence of Acidovorax avenae subsp. citrulli AAC00-1.</title>
        <authorList>
            <consortium name="US DOE Joint Genome Institute"/>
            <person name="Copeland A."/>
            <person name="Lucas S."/>
            <person name="Lapidus A."/>
            <person name="Barry K."/>
            <person name="Detter J.C."/>
            <person name="Glavina del Rio T."/>
            <person name="Dalin E."/>
            <person name="Tice H."/>
            <person name="Pitluck S."/>
            <person name="Kiss H."/>
            <person name="Brettin T."/>
            <person name="Bruce D."/>
            <person name="Han C."/>
            <person name="Tapia R."/>
            <person name="Gilna P."/>
            <person name="Schmutz J."/>
            <person name="Larimer F."/>
            <person name="Land M."/>
            <person name="Hauser L."/>
            <person name="Kyrpides N."/>
            <person name="Kim E."/>
            <person name="Stahl D."/>
            <person name="Richardson P."/>
        </authorList>
    </citation>
    <scope>NUCLEOTIDE SEQUENCE [LARGE SCALE GENOMIC DNA]</scope>
    <source>
        <strain evidence="6 7">AAC00-1</strain>
    </source>
</reference>
<dbReference type="SUPFAM" id="SSF53850">
    <property type="entry name" value="Periplasmic binding protein-like II"/>
    <property type="match status" value="1"/>
</dbReference>
<evidence type="ECO:0000259" key="5">
    <source>
        <dbReference type="PROSITE" id="PS50931"/>
    </source>
</evidence>
<dbReference type="PANTHER" id="PTHR30537">
    <property type="entry name" value="HTH-TYPE TRANSCRIPTIONAL REGULATOR"/>
    <property type="match status" value="1"/>
</dbReference>
<keyword evidence="3" id="KW-0238">DNA-binding</keyword>
<dbReference type="PANTHER" id="PTHR30537:SF5">
    <property type="entry name" value="HTH-TYPE TRANSCRIPTIONAL ACTIVATOR TTDR-RELATED"/>
    <property type="match status" value="1"/>
</dbReference>
<dbReference type="FunFam" id="1.10.10.10:FF:000001">
    <property type="entry name" value="LysR family transcriptional regulator"/>
    <property type="match status" value="1"/>
</dbReference>
<dbReference type="AlphaFoldDB" id="A1TNY2"/>
<dbReference type="SMR" id="A1TNY2"/>
<dbReference type="GO" id="GO:0043565">
    <property type="term" value="F:sequence-specific DNA binding"/>
    <property type="evidence" value="ECO:0007669"/>
    <property type="project" value="TreeGrafter"/>
</dbReference>
<organism evidence="6 7">
    <name type="scientific">Paracidovorax citrulli (strain AAC00-1)</name>
    <name type="common">Acidovorax citrulli</name>
    <dbReference type="NCBI Taxonomy" id="397945"/>
    <lineage>
        <taxon>Bacteria</taxon>
        <taxon>Pseudomonadati</taxon>
        <taxon>Pseudomonadota</taxon>
        <taxon>Betaproteobacteria</taxon>
        <taxon>Burkholderiales</taxon>
        <taxon>Comamonadaceae</taxon>
        <taxon>Paracidovorax</taxon>
    </lineage>
</organism>
<dbReference type="SUPFAM" id="SSF46785">
    <property type="entry name" value="Winged helix' DNA-binding domain"/>
    <property type="match status" value="1"/>
</dbReference>
<dbReference type="Proteomes" id="UP000002596">
    <property type="component" value="Chromosome"/>
</dbReference>
<dbReference type="GO" id="GO:0006351">
    <property type="term" value="P:DNA-templated transcription"/>
    <property type="evidence" value="ECO:0007669"/>
    <property type="project" value="TreeGrafter"/>
</dbReference>
<dbReference type="STRING" id="397945.Aave_2088"/>
<sequence length="342" mass="38480">MDGKAGTPKRWPPACRRFFGKPHRNTIRHPWFHCSHIVHKTPATDDLRVFTAVVRKASFAGAAAELGASPAYVSKRIRLLEEELAVKLLHRTTRRVAVTEEGERVFHWAQRILDDWDQLLQEVAVTRREPRGLLRVSCSFGFGRRIVAPAVSRLVERHPGLQVRLEVFDRLVDVAGEGFDLDIRVGDEIAPHLIARRLAGNHRVLCAAPGYLARKGTPRAVDDLAGHDCLVIKERDHPFGVWRLRSGAADRTVKVRGSLSANHGEMAVQWAVDGRGIVLRSLWDVGPDLATGRLVRVLPEWQQEANVWAVYPTRLERSAKVRVCVEFLQAHFSRETWGSEAA</sequence>
<proteinExistence type="inferred from homology"/>
<keyword evidence="2" id="KW-0805">Transcription regulation</keyword>
<dbReference type="Pfam" id="PF00126">
    <property type="entry name" value="HTH_1"/>
    <property type="match status" value="1"/>
</dbReference>
<dbReference type="Pfam" id="PF03466">
    <property type="entry name" value="LysR_substrate"/>
    <property type="match status" value="1"/>
</dbReference>
<accession>A1TNY2</accession>
<dbReference type="InterPro" id="IPR000847">
    <property type="entry name" value="LysR_HTH_N"/>
</dbReference>
<dbReference type="FunFam" id="3.40.190.290:FF:000001">
    <property type="entry name" value="Transcriptional regulator, LysR family"/>
    <property type="match status" value="1"/>
</dbReference>
<dbReference type="InterPro" id="IPR036390">
    <property type="entry name" value="WH_DNA-bd_sf"/>
</dbReference>
<feature type="domain" description="HTH lysR-type" evidence="5">
    <location>
        <begin position="42"/>
        <end position="99"/>
    </location>
</feature>
<dbReference type="eggNOG" id="COG0583">
    <property type="taxonomic scope" value="Bacteria"/>
</dbReference>
<name>A1TNY2_PARC0</name>
<evidence type="ECO:0000313" key="6">
    <source>
        <dbReference type="EMBL" id="ABM32670.1"/>
    </source>
</evidence>